<dbReference type="Pfam" id="PF15227">
    <property type="entry name" value="zf-C3HC4_4"/>
    <property type="match status" value="1"/>
</dbReference>
<keyword evidence="5" id="KW-0812">Transmembrane</keyword>
<dbReference type="PANTHER" id="PTHR15898:SF13">
    <property type="entry name" value="BIFUNCTIONAL APOPTOSIS REGULATOR"/>
    <property type="match status" value="1"/>
</dbReference>
<evidence type="ECO:0000313" key="9">
    <source>
        <dbReference type="Proteomes" id="UP000694388"/>
    </source>
</evidence>
<dbReference type="PROSITE" id="PS00518">
    <property type="entry name" value="ZF_RING_1"/>
    <property type="match status" value="1"/>
</dbReference>
<reference evidence="8" key="2">
    <citation type="submission" date="2025-09" db="UniProtKB">
        <authorList>
            <consortium name="Ensembl"/>
        </authorList>
    </citation>
    <scope>IDENTIFICATION</scope>
</reference>
<evidence type="ECO:0000259" key="7">
    <source>
        <dbReference type="PROSITE" id="PS50105"/>
    </source>
</evidence>
<dbReference type="Gene3D" id="1.10.150.50">
    <property type="entry name" value="Transcription Factor, Ets-1"/>
    <property type="match status" value="1"/>
</dbReference>
<feature type="transmembrane region" description="Helical" evidence="5">
    <location>
        <begin position="396"/>
        <end position="413"/>
    </location>
</feature>
<reference evidence="8" key="1">
    <citation type="submission" date="2025-08" db="UniProtKB">
        <authorList>
            <consortium name="Ensembl"/>
        </authorList>
    </citation>
    <scope>IDENTIFICATION</scope>
</reference>
<dbReference type="Gene3D" id="3.30.40.10">
    <property type="entry name" value="Zinc/RING finger domain, C3HC4 (zinc finger)"/>
    <property type="match status" value="1"/>
</dbReference>
<dbReference type="CDD" id="cd16497">
    <property type="entry name" value="RING-HC_BAR"/>
    <property type="match status" value="1"/>
</dbReference>
<feature type="transmembrane region" description="Helical" evidence="5">
    <location>
        <begin position="328"/>
        <end position="348"/>
    </location>
</feature>
<dbReference type="GO" id="GO:0008270">
    <property type="term" value="F:zinc ion binding"/>
    <property type="evidence" value="ECO:0007669"/>
    <property type="project" value="UniProtKB-KW"/>
</dbReference>
<evidence type="ECO:0000256" key="5">
    <source>
        <dbReference type="SAM" id="Phobius"/>
    </source>
</evidence>
<keyword evidence="5" id="KW-1133">Transmembrane helix</keyword>
<feature type="domain" description="RING-type" evidence="6">
    <location>
        <begin position="25"/>
        <end position="65"/>
    </location>
</feature>
<evidence type="ECO:0000259" key="6">
    <source>
        <dbReference type="PROSITE" id="PS50089"/>
    </source>
</evidence>
<organism evidence="8 9">
    <name type="scientific">Eptatretus burgeri</name>
    <name type="common">Inshore hagfish</name>
    <dbReference type="NCBI Taxonomy" id="7764"/>
    <lineage>
        <taxon>Eukaryota</taxon>
        <taxon>Metazoa</taxon>
        <taxon>Chordata</taxon>
        <taxon>Craniata</taxon>
        <taxon>Vertebrata</taxon>
        <taxon>Cyclostomata</taxon>
        <taxon>Myxini</taxon>
        <taxon>Myxiniformes</taxon>
        <taxon>Myxinidae</taxon>
        <taxon>Eptatretinae</taxon>
        <taxon>Eptatretus</taxon>
    </lineage>
</organism>
<keyword evidence="2 4" id="KW-0863">Zinc-finger</keyword>
<dbReference type="AlphaFoldDB" id="A0A8C4QYE4"/>
<dbReference type="GO" id="GO:0043161">
    <property type="term" value="P:proteasome-mediated ubiquitin-dependent protein catabolic process"/>
    <property type="evidence" value="ECO:0007669"/>
    <property type="project" value="TreeGrafter"/>
</dbReference>
<dbReference type="PANTHER" id="PTHR15898">
    <property type="entry name" value="BIFUNCTIONAL APOPTOSIS REGULATOR"/>
    <property type="match status" value="1"/>
</dbReference>
<dbReference type="InterPro" id="IPR017907">
    <property type="entry name" value="Znf_RING_CS"/>
</dbReference>
<dbReference type="SUPFAM" id="SSF57850">
    <property type="entry name" value="RING/U-box"/>
    <property type="match status" value="1"/>
</dbReference>
<dbReference type="InterPro" id="IPR001841">
    <property type="entry name" value="Znf_RING"/>
</dbReference>
<keyword evidence="5" id="KW-0472">Membrane</keyword>
<dbReference type="PROSITE" id="PS50089">
    <property type="entry name" value="ZF_RING_2"/>
    <property type="match status" value="1"/>
</dbReference>
<name>A0A8C4QYE4_EPTBU</name>
<dbReference type="GO" id="GO:0061630">
    <property type="term" value="F:ubiquitin protein ligase activity"/>
    <property type="evidence" value="ECO:0007669"/>
    <property type="project" value="TreeGrafter"/>
</dbReference>
<dbReference type="PROSITE" id="PS50105">
    <property type="entry name" value="SAM_DOMAIN"/>
    <property type="match status" value="1"/>
</dbReference>
<dbReference type="InterPro" id="IPR013083">
    <property type="entry name" value="Znf_RING/FYVE/PHD"/>
</dbReference>
<evidence type="ECO:0000256" key="4">
    <source>
        <dbReference type="PROSITE-ProRule" id="PRU00175"/>
    </source>
</evidence>
<dbReference type="Pfam" id="PF00536">
    <property type="entry name" value="SAM_1"/>
    <property type="match status" value="1"/>
</dbReference>
<proteinExistence type="predicted"/>
<feature type="transmembrane region" description="Helical" evidence="5">
    <location>
        <begin position="139"/>
        <end position="159"/>
    </location>
</feature>
<dbReference type="Proteomes" id="UP000694388">
    <property type="component" value="Unplaced"/>
</dbReference>
<dbReference type="SUPFAM" id="SSF47769">
    <property type="entry name" value="SAM/Pointed domain"/>
    <property type="match status" value="1"/>
</dbReference>
<evidence type="ECO:0000256" key="3">
    <source>
        <dbReference type="ARBA" id="ARBA00022833"/>
    </source>
</evidence>
<feature type="transmembrane region" description="Helical" evidence="5">
    <location>
        <begin position="265"/>
        <end position="284"/>
    </location>
</feature>
<feature type="transmembrane region" description="Helical" evidence="5">
    <location>
        <begin position="354"/>
        <end position="375"/>
    </location>
</feature>
<evidence type="ECO:0000256" key="1">
    <source>
        <dbReference type="ARBA" id="ARBA00022723"/>
    </source>
</evidence>
<sequence>METSRDDDVKETNVKDRLSAAEFSCHCCYELLLEPTTLTCGHSFCRHCLALWWEASRRTECPECRQTWEGFPNVNILLRSAIEKLCHNELEARRADVGSNNHTIKVLAAFESQGQLPTRSGPSSRVRARLFGARPPGSFFSGVLTGLTCVAVVLLVFHWRWGDGEDELLVHKPVDAWSTQDVEVWLSQLGDWATPYAMTFQSAGVNGRLLLTLTEEELALPPYLMAQPGHRRALILALGSVRELGVKPPQNLWEYKAMNIGKSLFLLYGLKGWPRLTLIYLYLFDYEDVFMPFLRSFYASPFNGLHNPETTTLLEGFYADKVLPLKQWILLALHAIAVPYIFFGRAALTWLDVHFWTACFVTINTVLLTLLEAFSLHRAYTQGRLLQLPRQAWGEFWRLVLQVSIAILLWPLVPRFVCDCLFHWALYFNPIINLDLVTKELQRLMRPQH</sequence>
<keyword evidence="9" id="KW-1185">Reference proteome</keyword>
<dbReference type="InterPro" id="IPR013761">
    <property type="entry name" value="SAM/pointed_sf"/>
</dbReference>
<feature type="domain" description="SAM" evidence="7">
    <location>
        <begin position="177"/>
        <end position="244"/>
    </location>
</feature>
<dbReference type="OMA" id="GNDQMPT"/>
<evidence type="ECO:0000256" key="2">
    <source>
        <dbReference type="ARBA" id="ARBA00022771"/>
    </source>
</evidence>
<dbReference type="SMART" id="SM00184">
    <property type="entry name" value="RING"/>
    <property type="match status" value="1"/>
</dbReference>
<evidence type="ECO:0000313" key="8">
    <source>
        <dbReference type="Ensembl" id="ENSEBUP00000022431.1"/>
    </source>
</evidence>
<dbReference type="Ensembl" id="ENSEBUT00000023007.1">
    <property type="protein sequence ID" value="ENSEBUP00000022431.1"/>
    <property type="gene ID" value="ENSEBUG00000013824.1"/>
</dbReference>
<keyword evidence="1" id="KW-0479">Metal-binding</keyword>
<dbReference type="GeneTree" id="ENSGT00390000005386"/>
<dbReference type="InterPro" id="IPR001660">
    <property type="entry name" value="SAM"/>
</dbReference>
<dbReference type="GO" id="GO:0005634">
    <property type="term" value="C:nucleus"/>
    <property type="evidence" value="ECO:0007669"/>
    <property type="project" value="TreeGrafter"/>
</dbReference>
<protein>
    <submittedName>
        <fullName evidence="8">Bifunctional apoptosis regulator</fullName>
    </submittedName>
</protein>
<keyword evidence="3" id="KW-0862">Zinc</keyword>
<accession>A0A8C4QYE4</accession>